<reference evidence="1 2" key="1">
    <citation type="submission" date="2023-06" db="EMBL/GenBank/DDBJ databases">
        <authorList>
            <person name="Oyuntsetseg B."/>
            <person name="Kim S.B."/>
        </authorList>
    </citation>
    <scope>NUCLEOTIDE SEQUENCE [LARGE SCALE GENOMIC DNA]</scope>
    <source>
        <strain evidence="1 2">2-2</strain>
    </source>
</reference>
<dbReference type="RefSeq" id="WP_285459493.1">
    <property type="nucleotide sequence ID" value="NZ_CP127173.1"/>
</dbReference>
<dbReference type="InterPro" id="IPR029787">
    <property type="entry name" value="Nucleotide_cyclase"/>
</dbReference>
<evidence type="ECO:0000313" key="2">
    <source>
        <dbReference type="Proteomes" id="UP001227101"/>
    </source>
</evidence>
<keyword evidence="2" id="KW-1185">Reference proteome</keyword>
<protein>
    <recommendedName>
        <fullName evidence="3">Guanylate cyclase domain-containing protein</fullName>
    </recommendedName>
</protein>
<accession>A0ABY8Y1E0</accession>
<organism evidence="1 2">
    <name type="scientific">Amycolatopsis nalaikhensis</name>
    <dbReference type="NCBI Taxonomy" id="715472"/>
    <lineage>
        <taxon>Bacteria</taxon>
        <taxon>Bacillati</taxon>
        <taxon>Actinomycetota</taxon>
        <taxon>Actinomycetes</taxon>
        <taxon>Pseudonocardiales</taxon>
        <taxon>Pseudonocardiaceae</taxon>
        <taxon>Amycolatopsis</taxon>
    </lineage>
</organism>
<dbReference type="Proteomes" id="UP001227101">
    <property type="component" value="Chromosome"/>
</dbReference>
<gene>
    <name evidence="1" type="ORF">QP939_26045</name>
</gene>
<dbReference type="Gene3D" id="3.30.70.1230">
    <property type="entry name" value="Nucleotide cyclase"/>
    <property type="match status" value="1"/>
</dbReference>
<name>A0ABY8Y1E0_9PSEU</name>
<dbReference type="EMBL" id="CP127173">
    <property type="protein sequence ID" value="WIV61822.1"/>
    <property type="molecule type" value="Genomic_DNA"/>
</dbReference>
<proteinExistence type="predicted"/>
<dbReference type="SUPFAM" id="SSF55073">
    <property type="entry name" value="Nucleotide cyclase"/>
    <property type="match status" value="1"/>
</dbReference>
<sequence>MASQPDCGVRPHAAELTTAHCTIVGLDIEGFGQHHRSNPNRVRMRDGLYEAVERAFGVAGIPWTNCRSGDRGDGVIVLVSAEVPKIRCADGLPDALAGELCRYNATHPPEERIRLRVAIHAGEINYDRHGFTGASVIHACRLLDSPAIRAVLAGNAAPLAVISSAWFFDEVIRHSEHSSAAAYRRSVVTNKETTAQAWIRLVPETADR</sequence>
<evidence type="ECO:0000313" key="1">
    <source>
        <dbReference type="EMBL" id="WIV61822.1"/>
    </source>
</evidence>
<evidence type="ECO:0008006" key="3">
    <source>
        <dbReference type="Google" id="ProtNLM"/>
    </source>
</evidence>